<comment type="caution">
    <text evidence="1">The sequence shown here is derived from an EMBL/GenBank/DDBJ whole genome shotgun (WGS) entry which is preliminary data.</text>
</comment>
<accession>A0A8K0VUW1</accession>
<gene>
    <name evidence="1" type="ORF">FB567DRAFT_157687</name>
</gene>
<reference evidence="1" key="1">
    <citation type="journal article" date="2021" name="Nat. Commun.">
        <title>Genetic determinants of endophytism in the Arabidopsis root mycobiome.</title>
        <authorList>
            <person name="Mesny F."/>
            <person name="Miyauchi S."/>
            <person name="Thiergart T."/>
            <person name="Pickel B."/>
            <person name="Atanasova L."/>
            <person name="Karlsson M."/>
            <person name="Huettel B."/>
            <person name="Barry K.W."/>
            <person name="Haridas S."/>
            <person name="Chen C."/>
            <person name="Bauer D."/>
            <person name="Andreopoulos W."/>
            <person name="Pangilinan J."/>
            <person name="LaButti K."/>
            <person name="Riley R."/>
            <person name="Lipzen A."/>
            <person name="Clum A."/>
            <person name="Drula E."/>
            <person name="Henrissat B."/>
            <person name="Kohler A."/>
            <person name="Grigoriev I.V."/>
            <person name="Martin F.M."/>
            <person name="Hacquard S."/>
        </authorList>
    </citation>
    <scope>NUCLEOTIDE SEQUENCE</scope>
    <source>
        <strain evidence="1">MPI-SDFR-AT-0120</strain>
    </source>
</reference>
<evidence type="ECO:0000313" key="2">
    <source>
        <dbReference type="Proteomes" id="UP000813461"/>
    </source>
</evidence>
<organism evidence="1 2">
    <name type="scientific">Paraphoma chrysanthemicola</name>
    <dbReference type="NCBI Taxonomy" id="798071"/>
    <lineage>
        <taxon>Eukaryota</taxon>
        <taxon>Fungi</taxon>
        <taxon>Dikarya</taxon>
        <taxon>Ascomycota</taxon>
        <taxon>Pezizomycotina</taxon>
        <taxon>Dothideomycetes</taxon>
        <taxon>Pleosporomycetidae</taxon>
        <taxon>Pleosporales</taxon>
        <taxon>Pleosporineae</taxon>
        <taxon>Phaeosphaeriaceae</taxon>
        <taxon>Paraphoma</taxon>
    </lineage>
</organism>
<proteinExistence type="predicted"/>
<dbReference type="Proteomes" id="UP000813461">
    <property type="component" value="Unassembled WGS sequence"/>
</dbReference>
<dbReference type="EMBL" id="JAGMVJ010000019">
    <property type="protein sequence ID" value="KAH7076293.1"/>
    <property type="molecule type" value="Genomic_DNA"/>
</dbReference>
<sequence length="309" mass="36151">MALRDHPHASLLGLPQELIDMIVFKTVEDGDKSDLFDISRTCSALRTASLPLIYERFRCSPNNFDEEELLELFTKSPFATDVGKHAKILEMQFLDPWDDTLYRLLECTKNLKSLYLHYCLKYDDDGKGCCVDTRRLSKALRHVGHSLVEMRIHYRFGNRLNETKEWPESDLKHHAMDLRQLVALRALTIPTSILLGWRPEEAPMLGSILPPNLTTLTFIRDHSFNYARFLANLKSFETLLLDFSRNQRLAQWTPRLESICVQNGYWLETKKDWEGRTDVIRRILEENGLKYIESRVGLIDWSTHTMYEQ</sequence>
<keyword evidence="2" id="KW-1185">Reference proteome</keyword>
<dbReference type="OrthoDB" id="3660701at2759"/>
<dbReference type="AlphaFoldDB" id="A0A8K0VUW1"/>
<protein>
    <submittedName>
        <fullName evidence="1">Uncharacterized protein</fullName>
    </submittedName>
</protein>
<evidence type="ECO:0000313" key="1">
    <source>
        <dbReference type="EMBL" id="KAH7076293.1"/>
    </source>
</evidence>
<name>A0A8K0VUW1_9PLEO</name>